<sequence length="66" mass="7251">MPMFLKIAEYRAEIVSVAFSLVLCHEQGGIGFTINCFQYFNLVLITNVVGVGDIVRANIKRSKTGG</sequence>
<evidence type="ECO:0000313" key="2">
    <source>
        <dbReference type="EMBL" id="KAJ9703146.1"/>
    </source>
</evidence>
<accession>A0AA39A8W0</accession>
<reference evidence="2 3" key="1">
    <citation type="journal article" date="2023" name="BMC Biotechnol.">
        <title>Vitis rotundifolia cv Carlos genome sequencing.</title>
        <authorList>
            <person name="Huff M."/>
            <person name="Hulse-Kemp A."/>
            <person name="Scheffler B."/>
            <person name="Youngblood R."/>
            <person name="Simpson S."/>
            <person name="Babiker E."/>
            <person name="Staton M."/>
        </authorList>
    </citation>
    <scope>NUCLEOTIDE SEQUENCE [LARGE SCALE GENOMIC DNA]</scope>
    <source>
        <tissue evidence="2">Leaf</tissue>
    </source>
</reference>
<dbReference type="GO" id="GO:0009664">
    <property type="term" value="P:plant-type cell wall organization"/>
    <property type="evidence" value="ECO:0007669"/>
    <property type="project" value="InterPro"/>
</dbReference>
<dbReference type="AlphaFoldDB" id="A0AA39A8W0"/>
<dbReference type="Proteomes" id="UP001168098">
    <property type="component" value="Unassembled WGS sequence"/>
</dbReference>
<dbReference type="EMBL" id="JARBHA010000004">
    <property type="protein sequence ID" value="KAJ9703146.1"/>
    <property type="molecule type" value="Genomic_DNA"/>
</dbReference>
<keyword evidence="1" id="KW-0134">Cell wall</keyword>
<dbReference type="InterPro" id="IPR036908">
    <property type="entry name" value="RlpA-like_sf"/>
</dbReference>
<dbReference type="InterPro" id="IPR002963">
    <property type="entry name" value="Expansin"/>
</dbReference>
<dbReference type="PANTHER" id="PTHR31867">
    <property type="entry name" value="EXPANSIN-A15"/>
    <property type="match status" value="1"/>
</dbReference>
<proteinExistence type="inferred from homology"/>
<dbReference type="SUPFAM" id="SSF50685">
    <property type="entry name" value="Barwin-like endoglucanases"/>
    <property type="match status" value="1"/>
</dbReference>
<evidence type="ECO:0000256" key="1">
    <source>
        <dbReference type="RuleBase" id="RU365023"/>
    </source>
</evidence>
<keyword evidence="3" id="KW-1185">Reference proteome</keyword>
<gene>
    <name evidence="2" type="ORF">PVL29_004779</name>
</gene>
<keyword evidence="1" id="KW-0964">Secreted</keyword>
<dbReference type="PRINTS" id="PR01226">
    <property type="entry name" value="EXPANSIN"/>
</dbReference>
<comment type="function">
    <text evidence="1">Causes loosening and extension of plant cell walls by disrupting non-covalent bonding between cellulose microfibrils and matrix glucans. No enzymatic activity has been found.</text>
</comment>
<comment type="caution">
    <text evidence="2">The sequence shown here is derived from an EMBL/GenBank/DDBJ whole genome shotgun (WGS) entry which is preliminary data.</text>
</comment>
<comment type="subcellular location">
    <subcellularLocation>
        <location evidence="1">Secreted</location>
        <location evidence="1">Cell wall</location>
    </subcellularLocation>
    <subcellularLocation>
        <location evidence="1">Membrane</location>
        <topology evidence="1">Peripheral membrane protein</topology>
    </subcellularLocation>
</comment>
<comment type="similarity">
    <text evidence="1">Belongs to the expansin family. Expansin A subfamily.</text>
</comment>
<evidence type="ECO:0000313" key="3">
    <source>
        <dbReference type="Proteomes" id="UP001168098"/>
    </source>
</evidence>
<dbReference type="GO" id="GO:0016020">
    <property type="term" value="C:membrane"/>
    <property type="evidence" value="ECO:0007669"/>
    <property type="project" value="UniProtKB-SubCell"/>
</dbReference>
<organism evidence="2 3">
    <name type="scientific">Vitis rotundifolia</name>
    <name type="common">Muscadine grape</name>
    <dbReference type="NCBI Taxonomy" id="103349"/>
    <lineage>
        <taxon>Eukaryota</taxon>
        <taxon>Viridiplantae</taxon>
        <taxon>Streptophyta</taxon>
        <taxon>Embryophyta</taxon>
        <taxon>Tracheophyta</taxon>
        <taxon>Spermatophyta</taxon>
        <taxon>Magnoliopsida</taxon>
        <taxon>eudicotyledons</taxon>
        <taxon>Gunneridae</taxon>
        <taxon>Pentapetalae</taxon>
        <taxon>rosids</taxon>
        <taxon>Vitales</taxon>
        <taxon>Vitaceae</taxon>
        <taxon>Viteae</taxon>
        <taxon>Vitis</taxon>
    </lineage>
</organism>
<keyword evidence="1" id="KW-0961">Cell wall biogenesis/degradation</keyword>
<protein>
    <recommendedName>
        <fullName evidence="1">Expansin</fullName>
    </recommendedName>
</protein>
<name>A0AA39A8W0_VITRO</name>